<dbReference type="InterPro" id="IPR014001">
    <property type="entry name" value="Helicase_ATP-bd"/>
</dbReference>
<evidence type="ECO:0000256" key="4">
    <source>
        <dbReference type="SAM" id="MobiDB-lite"/>
    </source>
</evidence>
<dbReference type="Pfam" id="PF00271">
    <property type="entry name" value="Helicase_C"/>
    <property type="match status" value="1"/>
</dbReference>
<evidence type="ECO:0000313" key="6">
    <source>
        <dbReference type="EMBL" id="KAF2760509.1"/>
    </source>
</evidence>
<feature type="compositionally biased region" description="Basic residues" evidence="4">
    <location>
        <begin position="1256"/>
        <end position="1274"/>
    </location>
</feature>
<dbReference type="Pfam" id="PF00176">
    <property type="entry name" value="SNF2-rel_dom"/>
    <property type="match status" value="1"/>
</dbReference>
<evidence type="ECO:0000259" key="5">
    <source>
        <dbReference type="PROSITE" id="PS51194"/>
    </source>
</evidence>
<evidence type="ECO:0000256" key="3">
    <source>
        <dbReference type="ARBA" id="ARBA00022840"/>
    </source>
</evidence>
<dbReference type="PANTHER" id="PTHR45626:SF51">
    <property type="entry name" value="SNF2-RELATED DOMAIN-CONTAINING PROTEIN"/>
    <property type="match status" value="1"/>
</dbReference>
<feature type="domain" description="Helicase C-terminal" evidence="5">
    <location>
        <begin position="1048"/>
        <end position="1201"/>
    </location>
</feature>
<dbReference type="RefSeq" id="XP_033602960.1">
    <property type="nucleotide sequence ID" value="XM_033740490.1"/>
</dbReference>
<name>A0A6A6WEC4_9PEZI</name>
<keyword evidence="1" id="KW-0547">Nucleotide-binding</keyword>
<feature type="region of interest" description="Disordered" evidence="4">
    <location>
        <begin position="951"/>
        <end position="1027"/>
    </location>
</feature>
<dbReference type="GO" id="GO:0016787">
    <property type="term" value="F:hydrolase activity"/>
    <property type="evidence" value="ECO:0007669"/>
    <property type="project" value="UniProtKB-KW"/>
</dbReference>
<evidence type="ECO:0000256" key="1">
    <source>
        <dbReference type="ARBA" id="ARBA00022741"/>
    </source>
</evidence>
<protein>
    <recommendedName>
        <fullName evidence="5">Helicase C-terminal domain-containing protein</fullName>
    </recommendedName>
</protein>
<gene>
    <name evidence="6" type="ORF">EJ05DRAFT_287252</name>
</gene>
<dbReference type="InterPro" id="IPR049730">
    <property type="entry name" value="SNF2/RAD54-like_C"/>
</dbReference>
<dbReference type="GO" id="GO:0005524">
    <property type="term" value="F:ATP binding"/>
    <property type="evidence" value="ECO:0007669"/>
    <property type="project" value="UniProtKB-KW"/>
</dbReference>
<dbReference type="PROSITE" id="PS51194">
    <property type="entry name" value="HELICASE_CTER"/>
    <property type="match status" value="1"/>
</dbReference>
<dbReference type="GeneID" id="54481544"/>
<feature type="compositionally biased region" description="Basic and acidic residues" evidence="4">
    <location>
        <begin position="833"/>
        <end position="847"/>
    </location>
</feature>
<dbReference type="EMBL" id="ML996568">
    <property type="protein sequence ID" value="KAF2760509.1"/>
    <property type="molecule type" value="Genomic_DNA"/>
</dbReference>
<feature type="region of interest" description="Disordered" evidence="4">
    <location>
        <begin position="1241"/>
        <end position="1274"/>
    </location>
</feature>
<dbReference type="SMART" id="SM00490">
    <property type="entry name" value="HELICc"/>
    <property type="match status" value="1"/>
</dbReference>
<feature type="compositionally biased region" description="Acidic residues" evidence="4">
    <location>
        <begin position="1241"/>
        <end position="1250"/>
    </location>
</feature>
<evidence type="ECO:0000313" key="7">
    <source>
        <dbReference type="Proteomes" id="UP000799437"/>
    </source>
</evidence>
<evidence type="ECO:0000256" key="2">
    <source>
        <dbReference type="ARBA" id="ARBA00022801"/>
    </source>
</evidence>
<dbReference type="InterPro" id="IPR000330">
    <property type="entry name" value="SNF2_N"/>
</dbReference>
<feature type="compositionally biased region" description="Polar residues" evidence="4">
    <location>
        <begin position="978"/>
        <end position="991"/>
    </location>
</feature>
<dbReference type="InterPro" id="IPR001650">
    <property type="entry name" value="Helicase_C-like"/>
</dbReference>
<dbReference type="InterPro" id="IPR027417">
    <property type="entry name" value="P-loop_NTPase"/>
</dbReference>
<dbReference type="SUPFAM" id="SSF52540">
    <property type="entry name" value="P-loop containing nucleoside triphosphate hydrolases"/>
    <property type="match status" value="2"/>
</dbReference>
<dbReference type="InterPro" id="IPR050628">
    <property type="entry name" value="SNF2_RAD54_helicase_TF"/>
</dbReference>
<keyword evidence="7" id="KW-1185">Reference proteome</keyword>
<dbReference type="PANTHER" id="PTHR45626">
    <property type="entry name" value="TRANSCRIPTION TERMINATION FACTOR 2-RELATED"/>
    <property type="match status" value="1"/>
</dbReference>
<dbReference type="OrthoDB" id="2801544at2759"/>
<proteinExistence type="predicted"/>
<dbReference type="GO" id="GO:0005634">
    <property type="term" value="C:nucleus"/>
    <property type="evidence" value="ECO:0007669"/>
    <property type="project" value="TreeGrafter"/>
</dbReference>
<dbReference type="AlphaFoldDB" id="A0A6A6WEC4"/>
<dbReference type="GO" id="GO:0006281">
    <property type="term" value="P:DNA repair"/>
    <property type="evidence" value="ECO:0007669"/>
    <property type="project" value="TreeGrafter"/>
</dbReference>
<dbReference type="GO" id="GO:0008094">
    <property type="term" value="F:ATP-dependent activity, acting on DNA"/>
    <property type="evidence" value="ECO:0007669"/>
    <property type="project" value="TreeGrafter"/>
</dbReference>
<dbReference type="Proteomes" id="UP000799437">
    <property type="component" value="Unassembled WGS sequence"/>
</dbReference>
<keyword evidence="3" id="KW-0067">ATP-binding</keyword>
<keyword evidence="2" id="KW-0378">Hydrolase</keyword>
<reference evidence="6" key="1">
    <citation type="journal article" date="2020" name="Stud. Mycol.">
        <title>101 Dothideomycetes genomes: a test case for predicting lifestyles and emergence of pathogens.</title>
        <authorList>
            <person name="Haridas S."/>
            <person name="Albert R."/>
            <person name="Binder M."/>
            <person name="Bloem J."/>
            <person name="Labutti K."/>
            <person name="Salamov A."/>
            <person name="Andreopoulos B."/>
            <person name="Baker S."/>
            <person name="Barry K."/>
            <person name="Bills G."/>
            <person name="Bluhm B."/>
            <person name="Cannon C."/>
            <person name="Castanera R."/>
            <person name="Culley D."/>
            <person name="Daum C."/>
            <person name="Ezra D."/>
            <person name="Gonzalez J."/>
            <person name="Henrissat B."/>
            <person name="Kuo A."/>
            <person name="Liang C."/>
            <person name="Lipzen A."/>
            <person name="Lutzoni F."/>
            <person name="Magnuson J."/>
            <person name="Mondo S."/>
            <person name="Nolan M."/>
            <person name="Ohm R."/>
            <person name="Pangilinan J."/>
            <person name="Park H.-J."/>
            <person name="Ramirez L."/>
            <person name="Alfaro M."/>
            <person name="Sun H."/>
            <person name="Tritt A."/>
            <person name="Yoshinaga Y."/>
            <person name="Zwiers L.-H."/>
            <person name="Turgeon B."/>
            <person name="Goodwin S."/>
            <person name="Spatafora J."/>
            <person name="Crous P."/>
            <person name="Grigoriev I."/>
        </authorList>
    </citation>
    <scope>NUCLEOTIDE SEQUENCE</scope>
    <source>
        <strain evidence="6">CBS 121739</strain>
    </source>
</reference>
<feature type="region of interest" description="Disordered" evidence="4">
    <location>
        <begin position="831"/>
        <end position="896"/>
    </location>
</feature>
<organism evidence="6 7">
    <name type="scientific">Pseudovirgaria hyperparasitica</name>
    <dbReference type="NCBI Taxonomy" id="470096"/>
    <lineage>
        <taxon>Eukaryota</taxon>
        <taxon>Fungi</taxon>
        <taxon>Dikarya</taxon>
        <taxon>Ascomycota</taxon>
        <taxon>Pezizomycotina</taxon>
        <taxon>Dothideomycetes</taxon>
        <taxon>Dothideomycetes incertae sedis</taxon>
        <taxon>Acrospermales</taxon>
        <taxon>Acrospermaceae</taxon>
        <taxon>Pseudovirgaria</taxon>
    </lineage>
</organism>
<feature type="compositionally biased region" description="Low complexity" evidence="4">
    <location>
        <begin position="992"/>
        <end position="1025"/>
    </location>
</feature>
<dbReference type="CDD" id="cd18793">
    <property type="entry name" value="SF2_C_SNF"/>
    <property type="match status" value="1"/>
</dbReference>
<dbReference type="Gene3D" id="3.40.50.300">
    <property type="entry name" value="P-loop containing nucleotide triphosphate hydrolases"/>
    <property type="match status" value="2"/>
</dbReference>
<dbReference type="SMART" id="SM00487">
    <property type="entry name" value="DEXDc"/>
    <property type="match status" value="1"/>
</dbReference>
<feature type="compositionally biased region" description="Polar residues" evidence="4">
    <location>
        <begin position="859"/>
        <end position="868"/>
    </location>
</feature>
<accession>A0A6A6WEC4</accession>
<sequence>MEASPSPSIYHSTATTPSIATSNTTEEFTLSSILQQFDLDKYIAIGTLVIKCESWKDAQSYDSTSWSELDAVATSDLDASNSLGVLLLPLVSTGWLRLFLRTNVDQTTSAIRIYLLSEDVSRATVDRSSSKLRRQLKKLLSRLQTEDDGRFGERLDPRPRAANGGDRSLWYIFNTVPSPAPDVDRPIASHDSESMQDLLYGPLDGIKTQLYPFQARTAAAMVERETAPESYLDPRFEERTDQDGRRYYFSPKDAVFLREPQQYETTRGGILAESMGYGKTLICLAVIVATKHHMPRFPVEYPPIMPKREHTASLLSMTAANIARHALPWRRSKVPPHLVELLQSYVPAYNIPPDPIRFNRNPSKLPIRHLTLSHCTLLVVPDHLFDQWISQIHSHVEPGVLSVLYIGERTQKLPCASELVTYDTILFTKSRFELEILDGQDVQGRSLGQGPQTSCQCPYIGASRLRDCTCLTPEEIYKSPLKEVHWLRIVVDEGHGFASPTSAAVRVANQLQAERRWVVSGTPAKGLVGVEIDDHYHENLDFSDHATASERWKAVREARKGFLSTPDETHGAQALGLLASRFLKVQPFTGALKGDNAANWNDYIYRGTGKDARLSGYSSCLSRTLERLIIKTRPEDVEKDLQLPPLNHRVVRLEPSFYDKMTTNMFVQVMRGNAITSERADRDYLFHKDNEKPRHELIRNLRQANFFWTGFSPDDVASSLDVCSTYLDKAEAKCTAEDRKALLESMDTIKRLPGISTWEAMGFSHELGIYVDPWPEDYLDIWALNHKDQPAPIGLESLYQAQIHVNSAESAHEDPLERFNAIGIDMKRRFKDRKAETEHKRDPKDAKTSQSAGKILNSGVPSSILTSNGDGGARRSILSNRSPNKAGKKSPNLLKRKAMDEFEEVTSPSKRPKFNLTPGHVAVASPEFEDAESNTSTSASLSAARKCVGFTTDELPSQSPTKPRKSAGSASDLPMRITTESLGHSSNSHATPQSSSSKSQPQKPSILKPSIATSSSTGPSTDSGTQKNLTQLHSSTLLGTTSAKASYLIDAFTRYTPHEKVLVFFDCITTARYIQSLLDLLHIGSRHFAYRMPTRTRAKNKTDFQENPLVRVLLIDVKLGGEGLDLNAASVVLIVNPICQPALEAQVIKRAHRIGQTRRVLVETLILKGTVEEELFEMSMKMTRKELGEGMARNERIRDVLLNAKIIPVGEREHEPLRAMARLAVPQKIFGRENWKAFNEIDDDDDGGDDTESKGGRKRASVRKGRRKKGIVVK</sequence>